<keyword evidence="4" id="KW-1185">Reference proteome</keyword>
<proteinExistence type="predicted"/>
<feature type="chain" id="PRO_5040460538" evidence="2">
    <location>
        <begin position="21"/>
        <end position="274"/>
    </location>
</feature>
<dbReference type="AlphaFoldDB" id="A0A9N9LMH9"/>
<dbReference type="EMBL" id="CAJVRM010000150">
    <property type="protein sequence ID" value="CAG8975777.1"/>
    <property type="molecule type" value="Genomic_DNA"/>
</dbReference>
<feature type="region of interest" description="Disordered" evidence="1">
    <location>
        <begin position="255"/>
        <end position="274"/>
    </location>
</feature>
<evidence type="ECO:0000256" key="2">
    <source>
        <dbReference type="SAM" id="SignalP"/>
    </source>
</evidence>
<sequence length="274" mass="29483">MLSNLLFILLLSLGASLTLARPGKLEDLERFGLPDGLSLGEFLDGKNQNRRQTSLGSTNQHSKAAFLTAVPPVTLAMHQAQASTKMVRVFTPTLFATMAYTPSRIIAGLISSLSNTKSNTVIVSKLYPKPSPRTSMNELFSLTARQGINTGNAVDCKTTSTCSQLSISLNQSCVANGKSWDNAVQVSFEGKLGKLKEVLDIGGGLSLSHNAGGSEVTTICNAKSDTSSCSWSDQGCHVIWKAKRNRRIHGYFRRSCDKPRSGTNMPDTQPRADG</sequence>
<reference evidence="3" key="1">
    <citation type="submission" date="2021-07" db="EMBL/GenBank/DDBJ databases">
        <authorList>
            <person name="Durling M."/>
        </authorList>
    </citation>
    <scope>NUCLEOTIDE SEQUENCE</scope>
</reference>
<evidence type="ECO:0000256" key="1">
    <source>
        <dbReference type="SAM" id="MobiDB-lite"/>
    </source>
</evidence>
<evidence type="ECO:0000313" key="3">
    <source>
        <dbReference type="EMBL" id="CAG8975777.1"/>
    </source>
</evidence>
<evidence type="ECO:0000313" key="4">
    <source>
        <dbReference type="Proteomes" id="UP000701801"/>
    </source>
</evidence>
<accession>A0A9N9LMH9</accession>
<comment type="caution">
    <text evidence="3">The sequence shown here is derived from an EMBL/GenBank/DDBJ whole genome shotgun (WGS) entry which is preliminary data.</text>
</comment>
<name>A0A9N9LMH9_9HELO</name>
<organism evidence="3 4">
    <name type="scientific">Hymenoscyphus albidus</name>
    <dbReference type="NCBI Taxonomy" id="595503"/>
    <lineage>
        <taxon>Eukaryota</taxon>
        <taxon>Fungi</taxon>
        <taxon>Dikarya</taxon>
        <taxon>Ascomycota</taxon>
        <taxon>Pezizomycotina</taxon>
        <taxon>Leotiomycetes</taxon>
        <taxon>Helotiales</taxon>
        <taxon>Helotiaceae</taxon>
        <taxon>Hymenoscyphus</taxon>
    </lineage>
</organism>
<dbReference type="OrthoDB" id="5329807at2759"/>
<gene>
    <name evidence="3" type="ORF">HYALB_00009298</name>
</gene>
<keyword evidence="2" id="KW-0732">Signal</keyword>
<protein>
    <submittedName>
        <fullName evidence="3">Uncharacterized protein</fullName>
    </submittedName>
</protein>
<dbReference type="Proteomes" id="UP000701801">
    <property type="component" value="Unassembled WGS sequence"/>
</dbReference>
<feature type="signal peptide" evidence="2">
    <location>
        <begin position="1"/>
        <end position="20"/>
    </location>
</feature>